<accession>A0AAD1U5P5</accession>
<reference evidence="1" key="1">
    <citation type="submission" date="2023-07" db="EMBL/GenBank/DDBJ databases">
        <authorList>
            <consortium name="AG Swart"/>
            <person name="Singh M."/>
            <person name="Singh A."/>
            <person name="Seah K."/>
            <person name="Emmerich C."/>
        </authorList>
    </citation>
    <scope>NUCLEOTIDE SEQUENCE</scope>
    <source>
        <strain evidence="1">DP1</strain>
    </source>
</reference>
<protein>
    <submittedName>
        <fullName evidence="1">Uncharacterized protein</fullName>
    </submittedName>
</protein>
<gene>
    <name evidence="1" type="ORF">ECRASSUSDP1_LOCUS3148</name>
</gene>
<dbReference type="AlphaFoldDB" id="A0AAD1U5P5"/>
<evidence type="ECO:0000313" key="2">
    <source>
        <dbReference type="Proteomes" id="UP001295684"/>
    </source>
</evidence>
<sequence>MSVLDKLCIQRRMEHCCMVFLPFHQKVLQSTCALGRISQECISVAQKRSLMKVVPFLNGTPAISTSS</sequence>
<comment type="caution">
    <text evidence="1">The sequence shown here is derived from an EMBL/GenBank/DDBJ whole genome shotgun (WGS) entry which is preliminary data.</text>
</comment>
<proteinExistence type="predicted"/>
<evidence type="ECO:0000313" key="1">
    <source>
        <dbReference type="EMBL" id="CAI2361835.1"/>
    </source>
</evidence>
<name>A0AAD1U5P5_EUPCR</name>
<keyword evidence="2" id="KW-1185">Reference proteome</keyword>
<organism evidence="1 2">
    <name type="scientific">Euplotes crassus</name>
    <dbReference type="NCBI Taxonomy" id="5936"/>
    <lineage>
        <taxon>Eukaryota</taxon>
        <taxon>Sar</taxon>
        <taxon>Alveolata</taxon>
        <taxon>Ciliophora</taxon>
        <taxon>Intramacronucleata</taxon>
        <taxon>Spirotrichea</taxon>
        <taxon>Hypotrichia</taxon>
        <taxon>Euplotida</taxon>
        <taxon>Euplotidae</taxon>
        <taxon>Moneuplotes</taxon>
    </lineage>
</organism>
<dbReference type="Proteomes" id="UP001295684">
    <property type="component" value="Unassembled WGS sequence"/>
</dbReference>
<dbReference type="EMBL" id="CAMPGE010003015">
    <property type="protein sequence ID" value="CAI2361835.1"/>
    <property type="molecule type" value="Genomic_DNA"/>
</dbReference>